<dbReference type="InterPro" id="IPR041588">
    <property type="entry name" value="Integrase_H2C2"/>
</dbReference>
<dbReference type="InterPro" id="IPR012337">
    <property type="entry name" value="RNaseH-like_sf"/>
</dbReference>
<dbReference type="RefSeq" id="XP_014663034.1">
    <property type="nucleotide sequence ID" value="XM_014807548.1"/>
</dbReference>
<gene>
    <name evidence="4" type="primary">LOC106805808</name>
</gene>
<sequence>MTTREVVKCSHQDIELTHVRKCIETGEWGNPHWAKYLPVCEELCTIGKIVMRGTKLVIPVELRQKVTAIAHEGHVGMCGTKLRLRTKVWWPGLDKDVEKFVRACSGFQLVARPTPPEPVLPTELPSGKWQDLAIDLLGPMPAGEYIFVVVDYYSRYYEAEITTSVTAKRMIELLSKMFASHALPFTITSDNGPQVRAETFGEFLSENNIIHRKVTPLWAQANGEVECQNRSILKSMKIAHAEGKN</sequence>
<evidence type="ECO:0000313" key="3">
    <source>
        <dbReference type="Proteomes" id="UP000695022"/>
    </source>
</evidence>
<dbReference type="PROSITE" id="PS50994">
    <property type="entry name" value="INTEGRASE"/>
    <property type="match status" value="1"/>
</dbReference>
<dbReference type="InterPro" id="IPR001584">
    <property type="entry name" value="Integrase_cat-core"/>
</dbReference>
<dbReference type="GeneID" id="106805808"/>
<organism evidence="3 4">
    <name type="scientific">Priapulus caudatus</name>
    <name type="common">Priapulid worm</name>
    <dbReference type="NCBI Taxonomy" id="37621"/>
    <lineage>
        <taxon>Eukaryota</taxon>
        <taxon>Metazoa</taxon>
        <taxon>Ecdysozoa</taxon>
        <taxon>Scalidophora</taxon>
        <taxon>Priapulida</taxon>
        <taxon>Priapulimorpha</taxon>
        <taxon>Priapulimorphida</taxon>
        <taxon>Priapulidae</taxon>
        <taxon>Priapulus</taxon>
    </lineage>
</organism>
<dbReference type="Proteomes" id="UP000695022">
    <property type="component" value="Unplaced"/>
</dbReference>
<dbReference type="Pfam" id="PF00665">
    <property type="entry name" value="rve"/>
    <property type="match status" value="1"/>
</dbReference>
<keyword evidence="3" id="KW-1185">Reference proteome</keyword>
<dbReference type="Gene3D" id="1.10.340.70">
    <property type="match status" value="1"/>
</dbReference>
<dbReference type="InterPro" id="IPR050951">
    <property type="entry name" value="Retrovirus_Pol_polyprotein"/>
</dbReference>
<feature type="domain" description="Integrase catalytic" evidence="2">
    <location>
        <begin position="121"/>
        <end position="245"/>
    </location>
</feature>
<evidence type="ECO:0000256" key="1">
    <source>
        <dbReference type="ARBA" id="ARBA00012493"/>
    </source>
</evidence>
<dbReference type="PANTHER" id="PTHR37984:SF11">
    <property type="entry name" value="INTEGRASE CATALYTIC DOMAIN-CONTAINING PROTEIN"/>
    <property type="match status" value="1"/>
</dbReference>
<dbReference type="Pfam" id="PF17921">
    <property type="entry name" value="Integrase_H2C2"/>
    <property type="match status" value="1"/>
</dbReference>
<dbReference type="Gene3D" id="3.30.420.10">
    <property type="entry name" value="Ribonuclease H-like superfamily/Ribonuclease H"/>
    <property type="match status" value="1"/>
</dbReference>
<accession>A0ABM1DSW3</accession>
<dbReference type="EC" id="2.7.7.49" evidence="1"/>
<name>A0ABM1DSW3_PRICU</name>
<evidence type="ECO:0000259" key="2">
    <source>
        <dbReference type="PROSITE" id="PS50994"/>
    </source>
</evidence>
<dbReference type="SUPFAM" id="SSF53098">
    <property type="entry name" value="Ribonuclease H-like"/>
    <property type="match status" value="1"/>
</dbReference>
<evidence type="ECO:0000313" key="4">
    <source>
        <dbReference type="RefSeq" id="XP_014663034.1"/>
    </source>
</evidence>
<proteinExistence type="predicted"/>
<reference evidence="4" key="1">
    <citation type="submission" date="2025-08" db="UniProtKB">
        <authorList>
            <consortium name="RefSeq"/>
        </authorList>
    </citation>
    <scope>IDENTIFICATION</scope>
</reference>
<dbReference type="InterPro" id="IPR036397">
    <property type="entry name" value="RNaseH_sf"/>
</dbReference>
<protein>
    <recommendedName>
        <fullName evidence="1">RNA-directed DNA polymerase</fullName>
        <ecNumber evidence="1">2.7.7.49</ecNumber>
    </recommendedName>
</protein>
<dbReference type="PANTHER" id="PTHR37984">
    <property type="entry name" value="PROTEIN CBG26694"/>
    <property type="match status" value="1"/>
</dbReference>